<reference evidence="1 2" key="1">
    <citation type="journal article" date="2016" name="Mol. Biol. Evol.">
        <title>Comparative Genomics of Early-Diverging Mushroom-Forming Fungi Provides Insights into the Origins of Lignocellulose Decay Capabilities.</title>
        <authorList>
            <person name="Nagy L.G."/>
            <person name="Riley R."/>
            <person name="Tritt A."/>
            <person name="Adam C."/>
            <person name="Daum C."/>
            <person name="Floudas D."/>
            <person name="Sun H."/>
            <person name="Yadav J.S."/>
            <person name="Pangilinan J."/>
            <person name="Larsson K.H."/>
            <person name="Matsuura K."/>
            <person name="Barry K."/>
            <person name="Labutti K."/>
            <person name="Kuo R."/>
            <person name="Ohm R.A."/>
            <person name="Bhattacharya S.S."/>
            <person name="Shirouzu T."/>
            <person name="Yoshinaga Y."/>
            <person name="Martin F.M."/>
            <person name="Grigoriev I.V."/>
            <person name="Hibbett D.S."/>
        </authorList>
    </citation>
    <scope>NUCLEOTIDE SEQUENCE [LARGE SCALE GENOMIC DNA]</scope>
    <source>
        <strain evidence="1 2">L-15889</strain>
    </source>
</reference>
<sequence length="198" mass="21573">MLSNVSHVTRTIRQAYRPSPLAQSFLGLHNPGHVGRSRRGQVGFSYCSAHFCPATRRGEESRAHPPHQAITYNPVVVLDSEADGAVHMTCLTSVNAVFATGYPRDFTMLFAGGWGEDRRGLTFRGRLSNFLAGIVQRFWGRRCHGRRPWSQHRDRAVIPRCAHIDFPASRAVGSGSLRTVAGSSSGASCLCRAPSAAA</sequence>
<keyword evidence="2" id="KW-1185">Reference proteome</keyword>
<dbReference type="EMBL" id="KV429044">
    <property type="protein sequence ID" value="KZT71835.1"/>
    <property type="molecule type" value="Genomic_DNA"/>
</dbReference>
<proteinExistence type="predicted"/>
<evidence type="ECO:0000313" key="2">
    <source>
        <dbReference type="Proteomes" id="UP000076727"/>
    </source>
</evidence>
<dbReference type="Proteomes" id="UP000076727">
    <property type="component" value="Unassembled WGS sequence"/>
</dbReference>
<protein>
    <submittedName>
        <fullName evidence="1">Uncharacterized protein</fullName>
    </submittedName>
</protein>
<accession>A0A165SDG5</accession>
<name>A0A165SDG5_9APHY</name>
<gene>
    <name evidence="1" type="ORF">DAEQUDRAFT_99137</name>
</gene>
<evidence type="ECO:0000313" key="1">
    <source>
        <dbReference type="EMBL" id="KZT71835.1"/>
    </source>
</evidence>
<organism evidence="1 2">
    <name type="scientific">Daedalea quercina L-15889</name>
    <dbReference type="NCBI Taxonomy" id="1314783"/>
    <lineage>
        <taxon>Eukaryota</taxon>
        <taxon>Fungi</taxon>
        <taxon>Dikarya</taxon>
        <taxon>Basidiomycota</taxon>
        <taxon>Agaricomycotina</taxon>
        <taxon>Agaricomycetes</taxon>
        <taxon>Polyporales</taxon>
        <taxon>Fomitopsis</taxon>
    </lineage>
</organism>
<dbReference type="AlphaFoldDB" id="A0A165SDG5"/>